<dbReference type="InterPro" id="IPR036514">
    <property type="entry name" value="SGNH_hydro_sf"/>
</dbReference>
<dbReference type="SUPFAM" id="SSF52266">
    <property type="entry name" value="SGNH hydrolase"/>
    <property type="match status" value="1"/>
</dbReference>
<dbReference type="PANTHER" id="PTHR30383">
    <property type="entry name" value="THIOESTERASE 1/PROTEASE 1/LYSOPHOSPHOLIPASE L1"/>
    <property type="match status" value="1"/>
</dbReference>
<evidence type="ECO:0000259" key="2">
    <source>
        <dbReference type="Pfam" id="PF13472"/>
    </source>
</evidence>
<dbReference type="Proteomes" id="UP000031967">
    <property type="component" value="Unassembled WGS sequence"/>
</dbReference>
<protein>
    <recommendedName>
        <fullName evidence="2">SGNH hydrolase-type esterase domain-containing protein</fullName>
    </recommendedName>
</protein>
<organism evidence="3 4">
    <name type="scientific">Gordoniibacillus kamchatkensis</name>
    <dbReference type="NCBI Taxonomy" id="1590651"/>
    <lineage>
        <taxon>Bacteria</taxon>
        <taxon>Bacillati</taxon>
        <taxon>Bacillota</taxon>
        <taxon>Bacilli</taxon>
        <taxon>Bacillales</taxon>
        <taxon>Paenibacillaceae</taxon>
        <taxon>Gordoniibacillus</taxon>
    </lineage>
</organism>
<gene>
    <name evidence="3" type="ORF">SD70_16185</name>
</gene>
<dbReference type="EMBL" id="JXAK01000027">
    <property type="protein sequence ID" value="KIL40062.1"/>
    <property type="molecule type" value="Genomic_DNA"/>
</dbReference>
<reference evidence="3 4" key="1">
    <citation type="submission" date="2014-12" db="EMBL/GenBank/DDBJ databases">
        <title>Draft genome sequence of Paenibacillus kamchatkensis strain B-2647.</title>
        <authorList>
            <person name="Karlyshev A.V."/>
            <person name="Kudryashova E.B."/>
        </authorList>
    </citation>
    <scope>NUCLEOTIDE SEQUENCE [LARGE SCALE GENOMIC DNA]</scope>
    <source>
        <strain evidence="3 4">VKM B-2647</strain>
    </source>
</reference>
<evidence type="ECO:0000256" key="1">
    <source>
        <dbReference type="SAM" id="SignalP"/>
    </source>
</evidence>
<proteinExistence type="predicted"/>
<dbReference type="PANTHER" id="PTHR30383:SF27">
    <property type="entry name" value="SPORE GERMINATION LIPASE LIPC"/>
    <property type="match status" value="1"/>
</dbReference>
<keyword evidence="1" id="KW-0732">Signal</keyword>
<feature type="chain" id="PRO_5047404997" description="SGNH hydrolase-type esterase domain-containing protein" evidence="1">
    <location>
        <begin position="30"/>
        <end position="272"/>
    </location>
</feature>
<dbReference type="InterPro" id="IPR013830">
    <property type="entry name" value="SGNH_hydro"/>
</dbReference>
<dbReference type="Gene3D" id="3.40.50.1110">
    <property type="entry name" value="SGNH hydrolase"/>
    <property type="match status" value="1"/>
</dbReference>
<evidence type="ECO:0000313" key="3">
    <source>
        <dbReference type="EMBL" id="KIL40062.1"/>
    </source>
</evidence>
<feature type="domain" description="SGNH hydrolase-type esterase" evidence="2">
    <location>
        <begin position="70"/>
        <end position="262"/>
    </location>
</feature>
<evidence type="ECO:0000313" key="4">
    <source>
        <dbReference type="Proteomes" id="UP000031967"/>
    </source>
</evidence>
<keyword evidence="4" id="KW-1185">Reference proteome</keyword>
<dbReference type="Pfam" id="PF13472">
    <property type="entry name" value="Lipase_GDSL_2"/>
    <property type="match status" value="1"/>
</dbReference>
<comment type="caution">
    <text evidence="3">The sequence shown here is derived from an EMBL/GenBank/DDBJ whole genome shotgun (WGS) entry which is preliminary data.</text>
</comment>
<dbReference type="RefSeq" id="WP_041048569.1">
    <property type="nucleotide sequence ID" value="NZ_JXAK01000027.1"/>
</dbReference>
<name>A0ABR5AI76_9BACL</name>
<accession>A0ABR5AI76</accession>
<sequence>MSSTRRMWRTVAIASLLSAALFAAGFGYAARTIFDPASAAGNRLAIREPDNPETSHEGSLAAKPKINVVALGDSLTAGTGDITGQGYVNRVKNKLAIQFGKPAYVLNNLAVPGYRTDQLLAQLADKPVQDAVREADIVLLTIGANDITQGTDASGQSMAIDYTRAETNLPGASKRLGDILAKLSEVNPNALIVYSALYYPYLDVDKERQGPPIVEAFNQSAFLAANKWPNVVVVPTYDLFALGGTKYLYTDHYHPNGDGYERIAERIAQVLK</sequence>
<feature type="signal peptide" evidence="1">
    <location>
        <begin position="1"/>
        <end position="29"/>
    </location>
</feature>
<dbReference type="InterPro" id="IPR051532">
    <property type="entry name" value="Ester_Hydrolysis_Enzymes"/>
</dbReference>